<dbReference type="GO" id="GO:0016034">
    <property type="term" value="F:maleylacetoacetate isomerase activity"/>
    <property type="evidence" value="ECO:0007669"/>
    <property type="project" value="UniProtKB-EC"/>
</dbReference>
<dbReference type="InterPro" id="IPR036249">
    <property type="entry name" value="Thioredoxin-like_sf"/>
</dbReference>
<dbReference type="InterPro" id="IPR004045">
    <property type="entry name" value="Glutathione_S-Trfase_N"/>
</dbReference>
<comment type="similarity">
    <text evidence="1">Belongs to the GST superfamily. Zeta family.</text>
</comment>
<dbReference type="PROSITE" id="PS50404">
    <property type="entry name" value="GST_NTER"/>
    <property type="match status" value="1"/>
</dbReference>
<dbReference type="InterPro" id="IPR034330">
    <property type="entry name" value="GST_Zeta_C"/>
</dbReference>
<dbReference type="CDD" id="cd03042">
    <property type="entry name" value="GST_N_Zeta"/>
    <property type="match status" value="1"/>
</dbReference>
<protein>
    <submittedName>
        <fullName evidence="4">Maleylacetoacetate isomerase</fullName>
        <ecNumber evidence="4">5.2.1.2</ecNumber>
    </submittedName>
</protein>
<dbReference type="RefSeq" id="WP_390324141.1">
    <property type="nucleotide sequence ID" value="NZ_JBHRTP010000048.1"/>
</dbReference>
<evidence type="ECO:0000259" key="2">
    <source>
        <dbReference type="PROSITE" id="PS50404"/>
    </source>
</evidence>
<dbReference type="PANTHER" id="PTHR42673:SF21">
    <property type="entry name" value="GLUTATHIONE S-TRANSFERASE YFCF"/>
    <property type="match status" value="1"/>
</dbReference>
<evidence type="ECO:0000313" key="5">
    <source>
        <dbReference type="Proteomes" id="UP001595530"/>
    </source>
</evidence>
<dbReference type="Proteomes" id="UP001595530">
    <property type="component" value="Unassembled WGS sequence"/>
</dbReference>
<dbReference type="PROSITE" id="PS50405">
    <property type="entry name" value="GST_CTER"/>
    <property type="match status" value="1"/>
</dbReference>
<dbReference type="SFLD" id="SFLDG00358">
    <property type="entry name" value="Main_(cytGST)"/>
    <property type="match status" value="1"/>
</dbReference>
<dbReference type="SUPFAM" id="SSF52833">
    <property type="entry name" value="Thioredoxin-like"/>
    <property type="match status" value="1"/>
</dbReference>
<accession>A0ABV7F2Y8</accession>
<dbReference type="Pfam" id="PF13417">
    <property type="entry name" value="GST_N_3"/>
    <property type="match status" value="1"/>
</dbReference>
<reference evidence="5" key="1">
    <citation type="journal article" date="2019" name="Int. J. Syst. Evol. Microbiol.">
        <title>The Global Catalogue of Microorganisms (GCM) 10K type strain sequencing project: providing services to taxonomists for standard genome sequencing and annotation.</title>
        <authorList>
            <consortium name="The Broad Institute Genomics Platform"/>
            <consortium name="The Broad Institute Genome Sequencing Center for Infectious Disease"/>
            <person name="Wu L."/>
            <person name="Ma J."/>
        </authorList>
    </citation>
    <scope>NUCLEOTIDE SEQUENCE [LARGE SCALE GENOMIC DNA]</scope>
    <source>
        <strain evidence="5">KCTC 42986</strain>
    </source>
</reference>
<dbReference type="InterPro" id="IPR040079">
    <property type="entry name" value="Glutathione_S-Trfase"/>
</dbReference>
<feature type="domain" description="GST C-terminal" evidence="3">
    <location>
        <begin position="87"/>
        <end position="214"/>
    </location>
</feature>
<evidence type="ECO:0000256" key="1">
    <source>
        <dbReference type="ARBA" id="ARBA00010007"/>
    </source>
</evidence>
<dbReference type="InterPro" id="IPR010987">
    <property type="entry name" value="Glutathione-S-Trfase_C-like"/>
</dbReference>
<dbReference type="Gene3D" id="3.40.30.10">
    <property type="entry name" value="Glutaredoxin"/>
    <property type="match status" value="1"/>
</dbReference>
<dbReference type="EMBL" id="JBHRTP010000048">
    <property type="protein sequence ID" value="MFC3109310.1"/>
    <property type="molecule type" value="Genomic_DNA"/>
</dbReference>
<keyword evidence="5" id="KW-1185">Reference proteome</keyword>
<dbReference type="EC" id="5.2.1.2" evidence="4"/>
<evidence type="ECO:0000313" key="4">
    <source>
        <dbReference type="EMBL" id="MFC3109310.1"/>
    </source>
</evidence>
<name>A0ABV7F2Y8_9BURK</name>
<dbReference type="InterPro" id="IPR036282">
    <property type="entry name" value="Glutathione-S-Trfase_C_sf"/>
</dbReference>
<feature type="domain" description="GST N-terminal" evidence="2">
    <location>
        <begin position="1"/>
        <end position="82"/>
    </location>
</feature>
<dbReference type="CDD" id="cd03191">
    <property type="entry name" value="GST_C_Zeta"/>
    <property type="match status" value="1"/>
</dbReference>
<sequence length="214" mass="24062">MKLHTFFRSSASYRVRIALNLKQLPYEAVAVHLSKNGGEQHSSEFQALNPQELLPVLQDEGEVLTQSLAILEYLEERYPNPALLPDSTAGRARVRALSLMIACEIHPLNNRRVLQYLSEQLHVDAEQKNRWYRHWVGLGLAALEKRLAQDACTGRFCHGDTPGMADCCLVPQIYNAQRFECDLSAFPTVMRIFDECMGLEAFAAAGPARQFDAA</sequence>
<evidence type="ECO:0000259" key="3">
    <source>
        <dbReference type="PROSITE" id="PS50405"/>
    </source>
</evidence>
<dbReference type="SUPFAM" id="SSF47616">
    <property type="entry name" value="GST C-terminal domain-like"/>
    <property type="match status" value="1"/>
</dbReference>
<dbReference type="Gene3D" id="1.20.1050.10">
    <property type="match status" value="1"/>
</dbReference>
<proteinExistence type="inferred from homology"/>
<organism evidence="4 5">
    <name type="scientific">Undibacterium arcticum</name>
    <dbReference type="NCBI Taxonomy" id="1762892"/>
    <lineage>
        <taxon>Bacteria</taxon>
        <taxon>Pseudomonadati</taxon>
        <taxon>Pseudomonadota</taxon>
        <taxon>Betaproteobacteria</taxon>
        <taxon>Burkholderiales</taxon>
        <taxon>Oxalobacteraceae</taxon>
        <taxon>Undibacterium</taxon>
    </lineage>
</organism>
<dbReference type="PANTHER" id="PTHR42673">
    <property type="entry name" value="MALEYLACETOACETATE ISOMERASE"/>
    <property type="match status" value="1"/>
</dbReference>
<gene>
    <name evidence="4" type="primary">maiA</name>
    <name evidence="4" type="ORF">ACFOFO_15285</name>
</gene>
<dbReference type="InterPro" id="IPR005955">
    <property type="entry name" value="GST_Zeta"/>
</dbReference>
<dbReference type="SFLD" id="SFLDS00019">
    <property type="entry name" value="Glutathione_Transferase_(cytos"/>
    <property type="match status" value="1"/>
</dbReference>
<dbReference type="InterPro" id="IPR034333">
    <property type="entry name" value="GST_Zeta_N"/>
</dbReference>
<comment type="caution">
    <text evidence="4">The sequence shown here is derived from an EMBL/GenBank/DDBJ whole genome shotgun (WGS) entry which is preliminary data.</text>
</comment>
<keyword evidence="4" id="KW-0413">Isomerase</keyword>
<dbReference type="NCBIfam" id="TIGR01262">
    <property type="entry name" value="maiA"/>
    <property type="match status" value="1"/>
</dbReference>